<reference evidence="1" key="2">
    <citation type="journal article" date="2021" name="PeerJ">
        <title>Extensive microbial diversity within the chicken gut microbiome revealed by metagenomics and culture.</title>
        <authorList>
            <person name="Gilroy R."/>
            <person name="Ravi A."/>
            <person name="Getino M."/>
            <person name="Pursley I."/>
            <person name="Horton D.L."/>
            <person name="Alikhan N.F."/>
            <person name="Baker D."/>
            <person name="Gharbi K."/>
            <person name="Hall N."/>
            <person name="Watson M."/>
            <person name="Adriaenssens E.M."/>
            <person name="Foster-Nyarko E."/>
            <person name="Jarju S."/>
            <person name="Secka A."/>
            <person name="Antonio M."/>
            <person name="Oren A."/>
            <person name="Chaudhuri R.R."/>
            <person name="La Ragione R."/>
            <person name="Hildebrand F."/>
            <person name="Pallen M.J."/>
        </authorList>
    </citation>
    <scope>NUCLEOTIDE SEQUENCE</scope>
    <source>
        <strain evidence="1">CHK33-4379</strain>
    </source>
</reference>
<name>A0A9D1GTI5_9FIRM</name>
<accession>A0A9D1GTI5</accession>
<dbReference type="Proteomes" id="UP000824136">
    <property type="component" value="Unassembled WGS sequence"/>
</dbReference>
<organism evidence="1 2">
    <name type="scientific">Candidatus Faeciplasma pullistercoris</name>
    <dbReference type="NCBI Taxonomy" id="2840800"/>
    <lineage>
        <taxon>Bacteria</taxon>
        <taxon>Bacillati</taxon>
        <taxon>Bacillota</taxon>
        <taxon>Clostridia</taxon>
        <taxon>Eubacteriales</taxon>
        <taxon>Oscillospiraceae</taxon>
        <taxon>Oscillospiraceae incertae sedis</taxon>
        <taxon>Candidatus Faeciplasma</taxon>
    </lineage>
</organism>
<evidence type="ECO:0000313" key="2">
    <source>
        <dbReference type="Proteomes" id="UP000824136"/>
    </source>
</evidence>
<proteinExistence type="predicted"/>
<gene>
    <name evidence="1" type="ORF">IAC39_05665</name>
</gene>
<comment type="caution">
    <text evidence="1">The sequence shown here is derived from an EMBL/GenBank/DDBJ whole genome shotgun (WGS) entry which is preliminary data.</text>
</comment>
<sequence>MKVQKINYRIHDSNDKNELCDHILKVFLEVNKEKAEKAIKAYTEKIKPKNT</sequence>
<dbReference type="EMBL" id="DVLL01000021">
    <property type="protein sequence ID" value="HIT59176.1"/>
    <property type="molecule type" value="Genomic_DNA"/>
</dbReference>
<reference evidence="1" key="1">
    <citation type="submission" date="2020-10" db="EMBL/GenBank/DDBJ databases">
        <authorList>
            <person name="Gilroy R."/>
        </authorList>
    </citation>
    <scope>NUCLEOTIDE SEQUENCE</scope>
    <source>
        <strain evidence="1">CHK33-4379</strain>
    </source>
</reference>
<evidence type="ECO:0000313" key="1">
    <source>
        <dbReference type="EMBL" id="HIT59176.1"/>
    </source>
</evidence>
<dbReference type="AlphaFoldDB" id="A0A9D1GTI5"/>
<protein>
    <submittedName>
        <fullName evidence="1">Uncharacterized protein</fullName>
    </submittedName>
</protein>